<reference evidence="1" key="2">
    <citation type="submission" date="2014-03" db="EMBL/GenBank/DDBJ databases">
        <title>Candidatus Competibacter-lineage genomes retrieved from metagenomes reveal functional metabolic diversity.</title>
        <authorList>
            <person name="McIlroy S.J."/>
            <person name="Albertsen M."/>
            <person name="Andresen E.K."/>
            <person name="Saunders A.M."/>
            <person name="Kristiansen R."/>
            <person name="Stokholm-Bjerregaard M."/>
            <person name="Nielsen K.L."/>
            <person name="Nielsen P.H."/>
        </authorList>
    </citation>
    <scope>NUCLEOTIDE SEQUENCE</scope>
    <source>
        <strain evidence="1">Run_A_D11</strain>
    </source>
</reference>
<sequence>MELWKIEQYCETSSLDTLRRIEVRLSQLIETRQLTGTNANLALQRVREAILLRELFEAH</sequence>
<evidence type="ECO:0000313" key="2">
    <source>
        <dbReference type="Proteomes" id="UP000035760"/>
    </source>
</evidence>
<protein>
    <submittedName>
        <fullName evidence="1">Uncharacterized protein</fullName>
    </submittedName>
</protein>
<dbReference type="AlphaFoldDB" id="W6MEB8"/>
<comment type="caution">
    <text evidence="1">The sequence shown here is derived from an EMBL/GenBank/DDBJ whole genome shotgun (WGS) entry which is preliminary data.</text>
</comment>
<reference evidence="1" key="1">
    <citation type="submission" date="2013-07" db="EMBL/GenBank/DDBJ databases">
        <authorList>
            <person name="McIlroy S."/>
        </authorList>
    </citation>
    <scope>NUCLEOTIDE SEQUENCE [LARGE SCALE GENOMIC DNA]</scope>
    <source>
        <strain evidence="1">Run_A_D11</strain>
    </source>
</reference>
<name>W6MEB8_9GAMM</name>
<accession>W6MEB8</accession>
<organism evidence="1 2">
    <name type="scientific">Candidatus Competibacter denitrificans Run_A_D11</name>
    <dbReference type="NCBI Taxonomy" id="1400863"/>
    <lineage>
        <taxon>Bacteria</taxon>
        <taxon>Pseudomonadati</taxon>
        <taxon>Pseudomonadota</taxon>
        <taxon>Gammaproteobacteria</taxon>
        <taxon>Candidatus Competibacteraceae</taxon>
        <taxon>Candidatus Competibacter</taxon>
    </lineage>
</organism>
<dbReference type="RefSeq" id="WP_048676498.1">
    <property type="nucleotide sequence ID" value="NZ_CBTJ020000108.1"/>
</dbReference>
<gene>
    <name evidence="1" type="ORF">BN873_950021</name>
</gene>
<dbReference type="Proteomes" id="UP000035760">
    <property type="component" value="Unassembled WGS sequence"/>
</dbReference>
<evidence type="ECO:0000313" key="1">
    <source>
        <dbReference type="EMBL" id="CDI04338.1"/>
    </source>
</evidence>
<keyword evidence="2" id="KW-1185">Reference proteome</keyword>
<proteinExistence type="predicted"/>
<dbReference type="OrthoDB" id="9969681at2"/>
<dbReference type="EMBL" id="CBTJ020000108">
    <property type="protein sequence ID" value="CDI04338.1"/>
    <property type="molecule type" value="Genomic_DNA"/>
</dbReference>